<evidence type="ECO:0000256" key="1">
    <source>
        <dbReference type="SAM" id="MobiDB-lite"/>
    </source>
</evidence>
<proteinExistence type="predicted"/>
<organism evidence="2">
    <name type="scientific">Timema cristinae</name>
    <name type="common">Walking stick</name>
    <dbReference type="NCBI Taxonomy" id="61476"/>
    <lineage>
        <taxon>Eukaryota</taxon>
        <taxon>Metazoa</taxon>
        <taxon>Ecdysozoa</taxon>
        <taxon>Arthropoda</taxon>
        <taxon>Hexapoda</taxon>
        <taxon>Insecta</taxon>
        <taxon>Pterygota</taxon>
        <taxon>Neoptera</taxon>
        <taxon>Polyneoptera</taxon>
        <taxon>Phasmatodea</taxon>
        <taxon>Timematodea</taxon>
        <taxon>Timematoidea</taxon>
        <taxon>Timematidae</taxon>
        <taxon>Timema</taxon>
    </lineage>
</organism>
<protein>
    <submittedName>
        <fullName evidence="2">Uncharacterized protein</fullName>
    </submittedName>
</protein>
<sequence length="92" mass="10100">MKLHEDMSDSLPSSPPNLEKDASLDELTTSKSSKRETYVLHISLVAQNDADTVLSCQFFSPIVYYSSPMASLVLTDSSQLIADGFEKLPETS</sequence>
<dbReference type="EMBL" id="OC319684">
    <property type="protein sequence ID" value="CAD7406045.1"/>
    <property type="molecule type" value="Genomic_DNA"/>
</dbReference>
<accession>A0A7R9H2Z4</accession>
<dbReference type="AlphaFoldDB" id="A0A7R9H2Z4"/>
<reference evidence="2" key="1">
    <citation type="submission" date="2020-11" db="EMBL/GenBank/DDBJ databases">
        <authorList>
            <person name="Tran Van P."/>
        </authorList>
    </citation>
    <scope>NUCLEOTIDE SEQUENCE</scope>
</reference>
<feature type="region of interest" description="Disordered" evidence="1">
    <location>
        <begin position="1"/>
        <end position="31"/>
    </location>
</feature>
<name>A0A7R9H2Z4_TIMCR</name>
<evidence type="ECO:0000313" key="2">
    <source>
        <dbReference type="EMBL" id="CAD7406045.1"/>
    </source>
</evidence>
<gene>
    <name evidence="2" type="ORF">TCEB3V08_LOCUS8309</name>
</gene>